<dbReference type="EMBL" id="QXED01000005">
    <property type="protein sequence ID" value="RIV21405.1"/>
    <property type="molecule type" value="Genomic_DNA"/>
</dbReference>
<accession>A0A418M6M2</accession>
<reference evidence="1 2" key="1">
    <citation type="submission" date="2018-08" db="EMBL/GenBank/DDBJ databases">
        <title>Fibrisoma montanum sp. nov., isolated from Danxia mountain soil.</title>
        <authorList>
            <person name="Huang Y."/>
        </authorList>
    </citation>
    <scope>NUCLEOTIDE SEQUENCE [LARGE SCALE GENOMIC DNA]</scope>
    <source>
        <strain evidence="1 2">HYT19</strain>
    </source>
</reference>
<gene>
    <name evidence="1" type="ORF">DYU11_18540</name>
</gene>
<dbReference type="Proteomes" id="UP000283523">
    <property type="component" value="Unassembled WGS sequence"/>
</dbReference>
<name>A0A418M6M2_9BACT</name>
<keyword evidence="2" id="KW-1185">Reference proteome</keyword>
<dbReference type="OrthoDB" id="907855at2"/>
<dbReference type="RefSeq" id="WP_119669199.1">
    <property type="nucleotide sequence ID" value="NZ_QXED01000005.1"/>
</dbReference>
<evidence type="ECO:0000313" key="2">
    <source>
        <dbReference type="Proteomes" id="UP000283523"/>
    </source>
</evidence>
<sequence>MPEIEKPAFLDYSTFLPNAVASGPVFTMPDGRTSATTIQRADVNAGSAAGRGGMHFFRNGEAPLSNRLRWMESKEMFPGVGGPSFPLGYAKSPQEWENRATQEPLYGIEIDEFMEGEWNLETENERYTRFKAKRKQMYADAGIQNPRLFLNYGAFCCAQARNWQRDGITLKPTHDYFLNTLQSQQAARNRMSTYFAVHFGTSWPNVKYYPEGPGTSGEFYMRLYEMTLSMLALGDGGQCAYVTSDLIESLPGTVSRPEGATHGLIRQARRVANPPGKVTVTGGHADWDLDQHLASFFIIGLVVGTCNIFWKVGRYGTNPNTIYGPPHPDEVQISNWSPDQPGTPPPWGDPGFPQLRCTSEDKMAEANFYYWKCSRTAGQKWKYLRFRINDGAWIEPRQDAADVLFRGELKQGICLGRTLGNAADYCYYNPSLPKWRKEKVTVEIGGRQFSSIVWGGRLKVFNEDL</sequence>
<comment type="caution">
    <text evidence="1">The sequence shown here is derived from an EMBL/GenBank/DDBJ whole genome shotgun (WGS) entry which is preliminary data.</text>
</comment>
<organism evidence="1 2">
    <name type="scientific">Fibrisoma montanum</name>
    <dbReference type="NCBI Taxonomy" id="2305895"/>
    <lineage>
        <taxon>Bacteria</taxon>
        <taxon>Pseudomonadati</taxon>
        <taxon>Bacteroidota</taxon>
        <taxon>Cytophagia</taxon>
        <taxon>Cytophagales</taxon>
        <taxon>Spirosomataceae</taxon>
        <taxon>Fibrisoma</taxon>
    </lineage>
</organism>
<evidence type="ECO:0000313" key="1">
    <source>
        <dbReference type="EMBL" id="RIV21405.1"/>
    </source>
</evidence>
<proteinExistence type="predicted"/>
<protein>
    <submittedName>
        <fullName evidence="1">Uncharacterized protein</fullName>
    </submittedName>
</protein>
<dbReference type="AlphaFoldDB" id="A0A418M6M2"/>